<dbReference type="GeneID" id="54328450"/>
<protein>
    <submittedName>
        <fullName evidence="2">Uncharacterized protein</fullName>
    </submittedName>
</protein>
<feature type="compositionally biased region" description="Low complexity" evidence="1">
    <location>
        <begin position="901"/>
        <end position="913"/>
    </location>
</feature>
<evidence type="ECO:0000313" key="2">
    <source>
        <dbReference type="EMBL" id="KAA8647065.1"/>
    </source>
</evidence>
<dbReference type="EMBL" id="QUQM01000004">
    <property type="protein sequence ID" value="KAA8647065.1"/>
    <property type="molecule type" value="Genomic_DNA"/>
</dbReference>
<reference evidence="2 3" key="1">
    <citation type="submission" date="2019-08" db="EMBL/GenBank/DDBJ databases">
        <title>The genome sequence of a newly discovered highly antifungal drug resistant Aspergillus species, Aspergillus tanneri NIH 1004.</title>
        <authorList>
            <person name="Mounaud S."/>
            <person name="Singh I."/>
            <person name="Joardar V."/>
            <person name="Pakala S."/>
            <person name="Pakala S."/>
            <person name="Venepally P."/>
            <person name="Chung J.K."/>
            <person name="Losada L."/>
            <person name="Nierman W.C."/>
        </authorList>
    </citation>
    <scope>NUCLEOTIDE SEQUENCE [LARGE SCALE GENOMIC DNA]</scope>
    <source>
        <strain evidence="2 3">NIH1004</strain>
    </source>
</reference>
<dbReference type="VEuPathDB" id="FungiDB:EYZ11_008793"/>
<comment type="caution">
    <text evidence="2">The sequence shown here is derived from an EMBL/GenBank/DDBJ whole genome shotgun (WGS) entry which is preliminary data.</text>
</comment>
<proteinExistence type="predicted"/>
<dbReference type="OrthoDB" id="3029913at2759"/>
<organism evidence="2 3">
    <name type="scientific">Aspergillus tanneri</name>
    <dbReference type="NCBI Taxonomy" id="1220188"/>
    <lineage>
        <taxon>Eukaryota</taxon>
        <taxon>Fungi</taxon>
        <taxon>Dikarya</taxon>
        <taxon>Ascomycota</taxon>
        <taxon>Pezizomycotina</taxon>
        <taxon>Eurotiomycetes</taxon>
        <taxon>Eurotiomycetidae</taxon>
        <taxon>Eurotiales</taxon>
        <taxon>Aspergillaceae</taxon>
        <taxon>Aspergillus</taxon>
        <taxon>Aspergillus subgen. Circumdati</taxon>
    </lineage>
</organism>
<dbReference type="AlphaFoldDB" id="A0A5M9MJ78"/>
<gene>
    <name evidence="2" type="ORF">ATNIH1004_005748</name>
</gene>
<sequence>MAIFTGGKSTAINSPRHLTLRHARRVIGLKKQSLGLLGPDEEVTEPTLAPGEEKVDSYWAPGLEAGPSYSINVTQTIKTPNQDESLVLQGQQDFTVDAPQFTLPEGSIHSVYPPSGYSEDHRILPHVVLTDPHLPWERRGSPKTPEHLGDRNRVPWLAVFSFTQDELKLSAEALASMFQKTSDQLQKPVKQSSTLAINMTVADLCATTDMVTPVSNLQPSTIQDARGDFIFVPAELFTSLFSTFDQSSQRQVPASPDTMPYQFLSHVRNINTTGMAVSGVEDVGIFSVVLGNRAGPLDNLAPATVSVHLVSIEGVEAMQFPISQPYVALCSLHSWTYTVLPPRMLNVPDAMEALGRTLGVLRPPESVIAALKARNDRVSDRIACRLDDGYSLVTYRTQTGERSVALYRGPLTPTVVPPLTMNHCSNSGIDLQILDKEVGIMDVSYSSAWQLGRTLALGDEAFTAALMRLRRAIHTGAMKASKIRVVQQESADALRTRTDLLKDLPTMVTHLHQVHVPYPPPAGATPPFVGGGPRRRWHRHRLRPHEIPGLGFQSPQIGKIYLEEAIKLARHLAQSPDGSMYDEHNAPNSNDWMVVLKWLMDRMFLDGVPAHYLISDPFHLEPESLRFFSIDQNWVDALIDGALSLGNHQGDDPDRAAIKAALNDYIQQGPQLLDQETQVPSYGFFLRSDLVTMFPDLRVKTLPQQSNPPKRAPLLRHEIITDGVMLCLLDRTPGSEDFTGLTFTQPPHQQRFAVARGLDVTAVKVDIRRQYTVDESIRDKDVNQHDPLTPEIKYQPDTADNLFIWGSQPGTADLRILRLPRFADVQLQYLQEKMGTYDAGSTPTKYFDDDTATSALFALQMNDPIYYLEIGLQGNPALQSLAAPPRPRTLRFLEPARVAPLLPTGTSSSSSSSPQPPDEPPAKDDDRGPVTTLFSRPAGYHPGPHILASLGPHVRAIRTRNLPSPQVTGDDTPAQFPKYTCSVVTSGLSYVQVGDNLPQDLIFAIGVSENDTSTYQLTEFDVRIRLGPVNPTIHTLMQDYDGPGPRMLDNLRFNVLPQFDHQGGDVYLLLRLLPRSATGRIEIRKVREMGFLLSLATVNLFPDHQTLVRLDTMAYYTDPSHPTQETNFDANIINSKA</sequence>
<name>A0A5M9MJ78_9EURO</name>
<dbReference type="Proteomes" id="UP000324241">
    <property type="component" value="Unassembled WGS sequence"/>
</dbReference>
<accession>A0A5M9MJ78</accession>
<evidence type="ECO:0000313" key="3">
    <source>
        <dbReference type="Proteomes" id="UP000324241"/>
    </source>
</evidence>
<feature type="region of interest" description="Disordered" evidence="1">
    <location>
        <begin position="901"/>
        <end position="942"/>
    </location>
</feature>
<dbReference type="RefSeq" id="XP_033426426.1">
    <property type="nucleotide sequence ID" value="XM_033570394.1"/>
</dbReference>
<evidence type="ECO:0000256" key="1">
    <source>
        <dbReference type="SAM" id="MobiDB-lite"/>
    </source>
</evidence>